<dbReference type="KEGG" id="ehx:EMIHUDRAFT_208629"/>
<keyword evidence="3" id="KW-1185">Reference proteome</keyword>
<dbReference type="EnsemblProtists" id="EOD19922">
    <property type="protein sequence ID" value="EOD19922"/>
    <property type="gene ID" value="EMIHUDRAFT_208629"/>
</dbReference>
<reference evidence="3" key="1">
    <citation type="journal article" date="2013" name="Nature">
        <title>Pan genome of the phytoplankton Emiliania underpins its global distribution.</title>
        <authorList>
            <person name="Read B.A."/>
            <person name="Kegel J."/>
            <person name="Klute M.J."/>
            <person name="Kuo A."/>
            <person name="Lefebvre S.C."/>
            <person name="Maumus F."/>
            <person name="Mayer C."/>
            <person name="Miller J."/>
            <person name="Monier A."/>
            <person name="Salamov A."/>
            <person name="Young J."/>
            <person name="Aguilar M."/>
            <person name="Claverie J.M."/>
            <person name="Frickenhaus S."/>
            <person name="Gonzalez K."/>
            <person name="Herman E.K."/>
            <person name="Lin Y.C."/>
            <person name="Napier J."/>
            <person name="Ogata H."/>
            <person name="Sarno A.F."/>
            <person name="Shmutz J."/>
            <person name="Schroeder D."/>
            <person name="de Vargas C."/>
            <person name="Verret F."/>
            <person name="von Dassow P."/>
            <person name="Valentin K."/>
            <person name="Van de Peer Y."/>
            <person name="Wheeler G."/>
            <person name="Dacks J.B."/>
            <person name="Delwiche C.F."/>
            <person name="Dyhrman S.T."/>
            <person name="Glockner G."/>
            <person name="John U."/>
            <person name="Richards T."/>
            <person name="Worden A.Z."/>
            <person name="Zhang X."/>
            <person name="Grigoriev I.V."/>
            <person name="Allen A.E."/>
            <person name="Bidle K."/>
            <person name="Borodovsky M."/>
            <person name="Bowler C."/>
            <person name="Brownlee C."/>
            <person name="Cock J.M."/>
            <person name="Elias M."/>
            <person name="Gladyshev V.N."/>
            <person name="Groth M."/>
            <person name="Guda C."/>
            <person name="Hadaegh A."/>
            <person name="Iglesias-Rodriguez M.D."/>
            <person name="Jenkins J."/>
            <person name="Jones B.M."/>
            <person name="Lawson T."/>
            <person name="Leese F."/>
            <person name="Lindquist E."/>
            <person name="Lobanov A."/>
            <person name="Lomsadze A."/>
            <person name="Malik S.B."/>
            <person name="Marsh M.E."/>
            <person name="Mackinder L."/>
            <person name="Mock T."/>
            <person name="Mueller-Roeber B."/>
            <person name="Pagarete A."/>
            <person name="Parker M."/>
            <person name="Probert I."/>
            <person name="Quesneville H."/>
            <person name="Raines C."/>
            <person name="Rensing S.A."/>
            <person name="Riano-Pachon D.M."/>
            <person name="Richier S."/>
            <person name="Rokitta S."/>
            <person name="Shiraiwa Y."/>
            <person name="Soanes D.M."/>
            <person name="van der Giezen M."/>
            <person name="Wahlund T.M."/>
            <person name="Williams B."/>
            <person name="Wilson W."/>
            <person name="Wolfe G."/>
            <person name="Wurch L.L."/>
        </authorList>
    </citation>
    <scope>NUCLEOTIDE SEQUENCE</scope>
</reference>
<evidence type="ECO:0008006" key="4">
    <source>
        <dbReference type="Google" id="ProtNLM"/>
    </source>
</evidence>
<dbReference type="GeneID" id="17265615"/>
<dbReference type="HOGENOM" id="CLU_1351077_0_0_1"/>
<dbReference type="AlphaFoldDB" id="A0A0D3J8T7"/>
<proteinExistence type="predicted"/>
<dbReference type="Proteomes" id="UP000013827">
    <property type="component" value="Unassembled WGS sequence"/>
</dbReference>
<organism evidence="2 3">
    <name type="scientific">Emiliania huxleyi (strain CCMP1516)</name>
    <dbReference type="NCBI Taxonomy" id="280463"/>
    <lineage>
        <taxon>Eukaryota</taxon>
        <taxon>Haptista</taxon>
        <taxon>Haptophyta</taxon>
        <taxon>Prymnesiophyceae</taxon>
        <taxon>Isochrysidales</taxon>
        <taxon>Noelaerhabdaceae</taxon>
        <taxon>Emiliania</taxon>
    </lineage>
</organism>
<accession>A0A0D3J8T7</accession>
<dbReference type="PaxDb" id="2903-EOD19922"/>
<dbReference type="RefSeq" id="XP_005772351.1">
    <property type="nucleotide sequence ID" value="XM_005772294.1"/>
</dbReference>
<evidence type="ECO:0000313" key="2">
    <source>
        <dbReference type="EnsemblProtists" id="EOD19922"/>
    </source>
</evidence>
<evidence type="ECO:0000256" key="1">
    <source>
        <dbReference type="SAM" id="MobiDB-lite"/>
    </source>
</evidence>
<evidence type="ECO:0000313" key="3">
    <source>
        <dbReference type="Proteomes" id="UP000013827"/>
    </source>
</evidence>
<reference evidence="2" key="2">
    <citation type="submission" date="2024-10" db="UniProtKB">
        <authorList>
            <consortium name="EnsemblProtists"/>
        </authorList>
    </citation>
    <scope>IDENTIFICATION</scope>
</reference>
<protein>
    <recommendedName>
        <fullName evidence="4">Sulfotransferase domain-containing protein</fullName>
    </recommendedName>
</protein>
<name>A0A0D3J8T7_EMIH1</name>
<sequence length="203" mass="22772">MPMAVRTMRLRCFSDMRLFELEAICENYLARCRRSALKKQQRESEEEDAEAAIAEHEEDRSPAAQAKKIWARAPYIACHGRLSRCKRLPLILDRVSTPVAPTTPLLHVYSEQLTAPRASCEDAMRRLFAFLGVPPLPAVCDRAGAPAPERRSGECRGGDGLCSVEKLRAPRRAWLYHRRVADELTLGLSEAEASIEPRTRSSG</sequence>
<feature type="region of interest" description="Disordered" evidence="1">
    <location>
        <begin position="39"/>
        <end position="60"/>
    </location>
</feature>